<dbReference type="InterPro" id="IPR024034">
    <property type="entry name" value="ATPase_F1/V1_b/a_C"/>
</dbReference>
<keyword evidence="4" id="KW-0067">ATP-binding</keyword>
<keyword evidence="6" id="KW-0406">Ion transport</keyword>
<comment type="caution">
    <text evidence="8">The sequence shown here is derived from an EMBL/GenBank/DDBJ whole genome shotgun (WGS) entry which is preliminary data.</text>
</comment>
<dbReference type="GO" id="GO:0046961">
    <property type="term" value="F:proton-transporting ATPase activity, rotational mechanism"/>
    <property type="evidence" value="ECO:0007669"/>
    <property type="project" value="InterPro"/>
</dbReference>
<evidence type="ECO:0000256" key="2">
    <source>
        <dbReference type="ARBA" id="ARBA00022448"/>
    </source>
</evidence>
<dbReference type="InterPro" id="IPR022878">
    <property type="entry name" value="V-ATPase_asu"/>
</dbReference>
<dbReference type="CDD" id="cd18111">
    <property type="entry name" value="ATP-synt_V_A-type_alpha_C"/>
    <property type="match status" value="1"/>
</dbReference>
<keyword evidence="8" id="KW-0378">Hydrolase</keyword>
<evidence type="ECO:0000256" key="1">
    <source>
        <dbReference type="ARBA" id="ARBA00008936"/>
    </source>
</evidence>
<dbReference type="EMBL" id="AEYI02000314">
    <property type="protein sequence ID" value="KFG50398.1"/>
    <property type="molecule type" value="Genomic_DNA"/>
</dbReference>
<evidence type="ECO:0000256" key="5">
    <source>
        <dbReference type="ARBA" id="ARBA00022967"/>
    </source>
</evidence>
<evidence type="ECO:0000256" key="3">
    <source>
        <dbReference type="ARBA" id="ARBA00022741"/>
    </source>
</evidence>
<evidence type="ECO:0000313" key="8">
    <source>
        <dbReference type="EMBL" id="KFG50398.1"/>
    </source>
</evidence>
<dbReference type="EC" id="3.6.3.15" evidence="8"/>
<evidence type="ECO:0000256" key="6">
    <source>
        <dbReference type="ARBA" id="ARBA00023065"/>
    </source>
</evidence>
<dbReference type="GO" id="GO:0005524">
    <property type="term" value="F:ATP binding"/>
    <property type="evidence" value="ECO:0007669"/>
    <property type="project" value="UniProtKB-KW"/>
</dbReference>
<name>A0A086L180_TOXGO</name>
<dbReference type="AlphaFoldDB" id="A0A086L180"/>
<dbReference type="VEuPathDB" id="ToxoDB:TGP89_256970B"/>
<evidence type="ECO:0000256" key="4">
    <source>
        <dbReference type="ARBA" id="ARBA00022840"/>
    </source>
</evidence>
<dbReference type="Gene3D" id="1.10.1140.10">
    <property type="entry name" value="Bovine Mitochondrial F1-atpase, Atp Synthase Beta Chain, Chain D, domain 3"/>
    <property type="match status" value="1"/>
</dbReference>
<protein>
    <submittedName>
        <fullName evidence="8">Putative vacuolar ATP synthase subunit A</fullName>
        <ecNumber evidence="8">3.6.3.15</ecNumber>
    </submittedName>
</protein>
<evidence type="ECO:0000259" key="7">
    <source>
        <dbReference type="Pfam" id="PF22919"/>
    </source>
</evidence>
<keyword evidence="5" id="KW-1278">Translocase</keyword>
<reference evidence="8 9" key="1">
    <citation type="submission" date="2014-03" db="EMBL/GenBank/DDBJ databases">
        <authorList>
            <person name="Sibley D."/>
            <person name="Venepally P."/>
            <person name="Karamycheva S."/>
            <person name="Hadjithomas M."/>
            <person name="Khan A."/>
            <person name="Brunk B."/>
            <person name="Roos D."/>
            <person name="Caler E."/>
            <person name="Lorenzi H."/>
        </authorList>
    </citation>
    <scope>NUCLEOTIDE SEQUENCE [LARGE SCALE GENOMIC DNA]</scope>
    <source>
        <strain evidence="9">p89</strain>
    </source>
</reference>
<sequence length="114" mass="13272">DQKLILEVARIIREDFLQQNAFSDYDYMCPLYKTVGMMRTICHFYDQCLRVMQETSGSEHKIGWGTIYNTMRPTISRITSMKFLPPTTTEAQAKQHFKQLSDEITSGLRGLVEK</sequence>
<accession>A0A086L180</accession>
<dbReference type="Pfam" id="PF22919">
    <property type="entry name" value="ATP-synt_VA_C"/>
    <property type="match status" value="1"/>
</dbReference>
<dbReference type="InterPro" id="IPR055190">
    <property type="entry name" value="ATP-synt_VA_C"/>
</dbReference>
<organism evidence="8 9">
    <name type="scientific">Toxoplasma gondii p89</name>
    <dbReference type="NCBI Taxonomy" id="943119"/>
    <lineage>
        <taxon>Eukaryota</taxon>
        <taxon>Sar</taxon>
        <taxon>Alveolata</taxon>
        <taxon>Apicomplexa</taxon>
        <taxon>Conoidasida</taxon>
        <taxon>Coccidia</taxon>
        <taxon>Eucoccidiorida</taxon>
        <taxon>Eimeriorina</taxon>
        <taxon>Sarcocystidae</taxon>
        <taxon>Toxoplasma</taxon>
    </lineage>
</organism>
<comment type="similarity">
    <text evidence="1">Belongs to the ATPase alpha/beta chains family.</text>
</comment>
<dbReference type="GO" id="GO:0016787">
    <property type="term" value="F:hydrolase activity"/>
    <property type="evidence" value="ECO:0007669"/>
    <property type="project" value="UniProtKB-KW"/>
</dbReference>
<proteinExistence type="inferred from homology"/>
<keyword evidence="2" id="KW-0813">Transport</keyword>
<dbReference type="PANTHER" id="PTHR43607">
    <property type="entry name" value="V-TYPE PROTON ATPASE CATALYTIC SUBUNIT A"/>
    <property type="match status" value="1"/>
</dbReference>
<feature type="domain" description="ATP synthase A/B type C-terminal" evidence="7">
    <location>
        <begin position="1"/>
        <end position="54"/>
    </location>
</feature>
<feature type="non-terminal residue" evidence="8">
    <location>
        <position position="1"/>
    </location>
</feature>
<dbReference type="Proteomes" id="UP000028828">
    <property type="component" value="Unassembled WGS sequence"/>
</dbReference>
<dbReference type="PANTHER" id="PTHR43607:SF1">
    <property type="entry name" value="H(+)-TRANSPORTING TWO-SECTOR ATPASE"/>
    <property type="match status" value="1"/>
</dbReference>
<evidence type="ECO:0000313" key="9">
    <source>
        <dbReference type="Proteomes" id="UP000028828"/>
    </source>
</evidence>
<dbReference type="GO" id="GO:0046034">
    <property type="term" value="P:ATP metabolic process"/>
    <property type="evidence" value="ECO:0007669"/>
    <property type="project" value="InterPro"/>
</dbReference>
<keyword evidence="3" id="KW-0547">Nucleotide-binding</keyword>
<dbReference type="SUPFAM" id="SSF47917">
    <property type="entry name" value="C-terminal domain of alpha and beta subunits of F1 ATP synthase"/>
    <property type="match status" value="1"/>
</dbReference>
<gene>
    <name evidence="8" type="ORF">TGP89_256970B</name>
</gene>